<dbReference type="Gene3D" id="3.10.290.10">
    <property type="entry name" value="RNA-binding S4 domain"/>
    <property type="match status" value="1"/>
</dbReference>
<name>A0A7W8KJH4_9DEIO</name>
<comment type="caution">
    <text evidence="3">The sequence shown here is derived from an EMBL/GenBank/DDBJ whole genome shotgun (WGS) entry which is preliminary data.</text>
</comment>
<reference evidence="5" key="2">
    <citation type="journal article" date="2019" name="Int. J. Syst. Evol. Microbiol.">
        <title>The Global Catalogue of Microorganisms (GCM) 10K type strain sequencing project: providing services to taxonomists for standard genome sequencing and annotation.</title>
        <authorList>
            <consortium name="The Broad Institute Genomics Platform"/>
            <consortium name="The Broad Institute Genome Sequencing Center for Infectious Disease"/>
            <person name="Wu L."/>
            <person name="Ma J."/>
        </authorList>
    </citation>
    <scope>NUCLEOTIDE SEQUENCE [LARGE SCALE GENOMIC DNA]</scope>
    <source>
        <strain evidence="5">CGMCC 1.18437</strain>
    </source>
</reference>
<reference evidence="3 4" key="3">
    <citation type="submission" date="2020-08" db="EMBL/GenBank/DDBJ databases">
        <title>Genomic Encyclopedia of Type Strains, Phase IV (KMG-IV): sequencing the most valuable type-strain genomes for metagenomic binning, comparative biology and taxonomic classification.</title>
        <authorList>
            <person name="Goeker M."/>
        </authorList>
    </citation>
    <scope>NUCLEOTIDE SEQUENCE [LARGE SCALE GENOMIC DNA]</scope>
    <source>
        <strain evidence="3 4">DSM 27521</strain>
    </source>
</reference>
<dbReference type="PROSITE" id="PS50889">
    <property type="entry name" value="S4"/>
    <property type="match status" value="1"/>
</dbReference>
<organism evidence="3 4">
    <name type="scientific">Deinococcus metalli</name>
    <dbReference type="NCBI Taxonomy" id="1141878"/>
    <lineage>
        <taxon>Bacteria</taxon>
        <taxon>Thermotogati</taxon>
        <taxon>Deinococcota</taxon>
        <taxon>Deinococci</taxon>
        <taxon>Deinococcales</taxon>
        <taxon>Deinococcaceae</taxon>
        <taxon>Deinococcus</taxon>
    </lineage>
</organism>
<dbReference type="EMBL" id="BNAJ01000008">
    <property type="protein sequence ID" value="GHF52538.1"/>
    <property type="molecule type" value="Genomic_DNA"/>
</dbReference>
<reference evidence="2" key="4">
    <citation type="submission" date="2024-05" db="EMBL/GenBank/DDBJ databases">
        <authorList>
            <person name="Sun Q."/>
            <person name="Zhou Y."/>
        </authorList>
    </citation>
    <scope>NUCLEOTIDE SEQUENCE</scope>
    <source>
        <strain evidence="2">CGMCC 1.18437</strain>
    </source>
</reference>
<dbReference type="AlphaFoldDB" id="A0A7W8KJH4"/>
<proteinExistence type="predicted"/>
<dbReference type="RefSeq" id="WP_184113487.1">
    <property type="nucleotide sequence ID" value="NZ_BNAJ01000008.1"/>
</dbReference>
<keyword evidence="1" id="KW-0694">RNA-binding</keyword>
<gene>
    <name evidence="2" type="ORF">GCM10017781_31120</name>
    <name evidence="3" type="ORF">HNQ07_003183</name>
</gene>
<evidence type="ECO:0000256" key="1">
    <source>
        <dbReference type="PROSITE-ProRule" id="PRU00182"/>
    </source>
</evidence>
<dbReference type="CDD" id="cd00165">
    <property type="entry name" value="S4"/>
    <property type="match status" value="1"/>
</dbReference>
<evidence type="ECO:0000313" key="4">
    <source>
        <dbReference type="Proteomes" id="UP000539473"/>
    </source>
</evidence>
<keyword evidence="5" id="KW-1185">Reference proteome</keyword>
<evidence type="ECO:0000313" key="3">
    <source>
        <dbReference type="EMBL" id="MBB5377684.1"/>
    </source>
</evidence>
<dbReference type="EMBL" id="JACHFK010000008">
    <property type="protein sequence ID" value="MBB5377684.1"/>
    <property type="molecule type" value="Genomic_DNA"/>
</dbReference>
<dbReference type="GO" id="GO:0003723">
    <property type="term" value="F:RNA binding"/>
    <property type="evidence" value="ECO:0007669"/>
    <property type="project" value="UniProtKB-KW"/>
</dbReference>
<reference evidence="2" key="1">
    <citation type="journal article" date="2014" name="Int. J. Syst. Evol. Microbiol.">
        <title>Complete genome of a new Firmicutes species belonging to the dominant human colonic microbiota ('Ruminococcus bicirculans') reveals two chromosomes and a selective capacity to utilize plant glucans.</title>
        <authorList>
            <consortium name="NISC Comparative Sequencing Program"/>
            <person name="Wegmann U."/>
            <person name="Louis P."/>
            <person name="Goesmann A."/>
            <person name="Henrissat B."/>
            <person name="Duncan S.H."/>
            <person name="Flint H.J."/>
        </authorList>
    </citation>
    <scope>NUCLEOTIDE SEQUENCE</scope>
    <source>
        <strain evidence="2">CGMCC 1.18437</strain>
    </source>
</reference>
<dbReference type="Proteomes" id="UP000539473">
    <property type="component" value="Unassembled WGS sequence"/>
</dbReference>
<evidence type="ECO:0000313" key="2">
    <source>
        <dbReference type="EMBL" id="GHF52538.1"/>
    </source>
</evidence>
<dbReference type="InterPro" id="IPR036986">
    <property type="entry name" value="S4_RNA-bd_sf"/>
</dbReference>
<dbReference type="SUPFAM" id="SSF55174">
    <property type="entry name" value="Alpha-L RNA-binding motif"/>
    <property type="match status" value="1"/>
</dbReference>
<evidence type="ECO:0000313" key="5">
    <source>
        <dbReference type="Proteomes" id="UP000619376"/>
    </source>
</evidence>
<sequence length="67" mass="7671">MTAPERDTIDLQDFLKLTGLVETGGEAKFRVQGGEVRLNGEVETRRRRKLHRGDIVEYAGQRVTVDW</sequence>
<accession>A0A7W8KJH4</accession>
<protein>
    <submittedName>
        <fullName evidence="3">Ribosome-associated protein</fullName>
    </submittedName>
</protein>
<dbReference type="Proteomes" id="UP000619376">
    <property type="component" value="Unassembled WGS sequence"/>
</dbReference>
<dbReference type="Pfam" id="PF13275">
    <property type="entry name" value="S4_2"/>
    <property type="match status" value="1"/>
</dbReference>